<reference evidence="2 3" key="1">
    <citation type="submission" date="2013-08" db="EMBL/GenBank/DDBJ databases">
        <authorList>
            <person name="Durkin A.S."/>
            <person name="Haft D.R."/>
            <person name="McCorrison J."/>
            <person name="Torralba M."/>
            <person name="Gillis M."/>
            <person name="Haft D.H."/>
            <person name="Methe B."/>
            <person name="Sutton G."/>
            <person name="Nelson K.E."/>
        </authorList>
    </citation>
    <scope>NUCLEOTIDE SEQUENCE [LARGE SCALE GENOMIC DNA]</scope>
    <source>
        <strain evidence="2 3">F0493</strain>
    </source>
</reference>
<dbReference type="Proteomes" id="UP000017023">
    <property type="component" value="Unassembled WGS sequence"/>
</dbReference>
<keyword evidence="1" id="KW-0175">Coiled coil</keyword>
<protein>
    <submittedName>
        <fullName evidence="2">Transposase</fullName>
    </submittedName>
</protein>
<dbReference type="Gene3D" id="1.10.10.10">
    <property type="entry name" value="Winged helix-like DNA-binding domain superfamily/Winged helix DNA-binding domain"/>
    <property type="match status" value="1"/>
</dbReference>
<dbReference type="EMBL" id="AWGW01000030">
    <property type="protein sequence ID" value="ERJ98428.1"/>
    <property type="molecule type" value="Genomic_DNA"/>
</dbReference>
<dbReference type="GeneID" id="96090853"/>
<name>U2MGM8_9BACT</name>
<dbReference type="RefSeq" id="WP_021826567.1">
    <property type="nucleotide sequence ID" value="NZ_AWGW01000030.1"/>
</dbReference>
<dbReference type="AlphaFoldDB" id="U2MGM8"/>
<dbReference type="PANTHER" id="PTHR33609:SF1">
    <property type="entry name" value="TRANSPOSASE"/>
    <property type="match status" value="1"/>
</dbReference>
<dbReference type="SUPFAM" id="SSF48295">
    <property type="entry name" value="TrpR-like"/>
    <property type="match status" value="1"/>
</dbReference>
<dbReference type="GO" id="GO:0006313">
    <property type="term" value="P:DNA transposition"/>
    <property type="evidence" value="ECO:0007669"/>
    <property type="project" value="InterPro"/>
</dbReference>
<proteinExistence type="predicted"/>
<evidence type="ECO:0000256" key="1">
    <source>
        <dbReference type="SAM" id="Coils"/>
    </source>
</evidence>
<organism evidence="2 3">
    <name type="scientific">Segatella salivae F0493</name>
    <dbReference type="NCBI Taxonomy" id="1395125"/>
    <lineage>
        <taxon>Bacteria</taxon>
        <taxon>Pseudomonadati</taxon>
        <taxon>Bacteroidota</taxon>
        <taxon>Bacteroidia</taxon>
        <taxon>Bacteroidales</taxon>
        <taxon>Prevotellaceae</taxon>
        <taxon>Segatella</taxon>
    </lineage>
</organism>
<accession>U2MGM8</accession>
<dbReference type="PATRIC" id="fig|1395125.3.peg.2445"/>
<dbReference type="InterPro" id="IPR002514">
    <property type="entry name" value="Transposase_8"/>
</dbReference>
<dbReference type="InterPro" id="IPR036388">
    <property type="entry name" value="WH-like_DNA-bd_sf"/>
</dbReference>
<dbReference type="GO" id="GO:0004803">
    <property type="term" value="F:transposase activity"/>
    <property type="evidence" value="ECO:0007669"/>
    <property type="project" value="InterPro"/>
</dbReference>
<evidence type="ECO:0000313" key="3">
    <source>
        <dbReference type="Proteomes" id="UP000017023"/>
    </source>
</evidence>
<dbReference type="GO" id="GO:0043565">
    <property type="term" value="F:sequence-specific DNA binding"/>
    <property type="evidence" value="ECO:0007669"/>
    <property type="project" value="InterPro"/>
</dbReference>
<feature type="coiled-coil region" evidence="1">
    <location>
        <begin position="85"/>
        <end position="112"/>
    </location>
</feature>
<gene>
    <name evidence="2" type="ORF">HMPREF9145_1119</name>
</gene>
<dbReference type="PANTHER" id="PTHR33609">
    <property type="entry name" value="LOW CALCIUM RESPONSE LOCUS PROTEIN S"/>
    <property type="match status" value="1"/>
</dbReference>
<comment type="caution">
    <text evidence="2">The sequence shown here is derived from an EMBL/GenBank/DDBJ whole genome shotgun (WGS) entry which is preliminary data.</text>
</comment>
<dbReference type="Pfam" id="PF01527">
    <property type="entry name" value="HTH_Tnp_1"/>
    <property type="match status" value="1"/>
</dbReference>
<evidence type="ECO:0000313" key="2">
    <source>
        <dbReference type="EMBL" id="ERJ98428.1"/>
    </source>
</evidence>
<sequence length="157" mass="18291">MTTKKNFPVSSQHGSSESLLKDIRRNTKRIFTSEQKVLIVMEGIRGEQSIAELCRKYSISDSTYYKWNKEFIEARKARLDGDTVREATSDEVKELRHENIRLKEALADLVVRYDVVKKLETHRISPMHESYIRYSAEEKESIVLTVKRSEPEYCSGT</sequence>
<dbReference type="InterPro" id="IPR052546">
    <property type="entry name" value="Transposase_8_domain"/>
</dbReference>
<dbReference type="InterPro" id="IPR010921">
    <property type="entry name" value="Trp_repressor/repl_initiator"/>
</dbReference>